<evidence type="ECO:0000256" key="1">
    <source>
        <dbReference type="SAM" id="MobiDB-lite"/>
    </source>
</evidence>
<dbReference type="Proteomes" id="UP000708208">
    <property type="component" value="Unassembled WGS sequence"/>
</dbReference>
<keyword evidence="3" id="KW-1185">Reference proteome</keyword>
<comment type="caution">
    <text evidence="2">The sequence shown here is derived from an EMBL/GenBank/DDBJ whole genome shotgun (WGS) entry which is preliminary data.</text>
</comment>
<gene>
    <name evidence="2" type="ORF">AFUS01_LOCUS30723</name>
</gene>
<dbReference type="EMBL" id="CAJVCH010475542">
    <property type="protein sequence ID" value="CAG7820325.1"/>
    <property type="molecule type" value="Genomic_DNA"/>
</dbReference>
<feature type="compositionally biased region" description="Basic and acidic residues" evidence="1">
    <location>
        <begin position="1"/>
        <end position="12"/>
    </location>
</feature>
<dbReference type="AlphaFoldDB" id="A0A8J2KT15"/>
<sequence>MQTIRQRQERGYGPELSRSGNESRHQVPLQINQFYLKVLVWKVSFFNKDQETASRSHIRKQPNLKLPADLEYYCEYLGHNASPEPRNGDSRKINKRPCKVLCSYCDTEVCGHDSAPSRITGHFKKNVLKL</sequence>
<reference evidence="2" key="1">
    <citation type="submission" date="2021-06" db="EMBL/GenBank/DDBJ databases">
        <authorList>
            <person name="Hodson N. C."/>
            <person name="Mongue J. A."/>
            <person name="Jaron S. K."/>
        </authorList>
    </citation>
    <scope>NUCLEOTIDE SEQUENCE</scope>
</reference>
<evidence type="ECO:0000313" key="3">
    <source>
        <dbReference type="Proteomes" id="UP000708208"/>
    </source>
</evidence>
<protein>
    <submittedName>
        <fullName evidence="2">Uncharacterized protein</fullName>
    </submittedName>
</protein>
<name>A0A8J2KT15_9HEXA</name>
<evidence type="ECO:0000313" key="2">
    <source>
        <dbReference type="EMBL" id="CAG7820325.1"/>
    </source>
</evidence>
<feature type="region of interest" description="Disordered" evidence="1">
    <location>
        <begin position="1"/>
        <end position="24"/>
    </location>
</feature>
<accession>A0A8J2KT15</accession>
<organism evidence="2 3">
    <name type="scientific">Allacma fusca</name>
    <dbReference type="NCBI Taxonomy" id="39272"/>
    <lineage>
        <taxon>Eukaryota</taxon>
        <taxon>Metazoa</taxon>
        <taxon>Ecdysozoa</taxon>
        <taxon>Arthropoda</taxon>
        <taxon>Hexapoda</taxon>
        <taxon>Collembola</taxon>
        <taxon>Symphypleona</taxon>
        <taxon>Sminthuridae</taxon>
        <taxon>Allacma</taxon>
    </lineage>
</organism>
<proteinExistence type="predicted"/>